<name>A0A517R8N9_9PLAN</name>
<dbReference type="PROSITE" id="PS50893">
    <property type="entry name" value="ABC_TRANSPORTER_2"/>
    <property type="match status" value="1"/>
</dbReference>
<keyword evidence="5" id="KW-0449">Lipoprotein</keyword>
<dbReference type="PANTHER" id="PTHR24220">
    <property type="entry name" value="IMPORT ATP-BINDING PROTEIN"/>
    <property type="match status" value="1"/>
</dbReference>
<dbReference type="InterPro" id="IPR003593">
    <property type="entry name" value="AAA+_ATPase"/>
</dbReference>
<keyword evidence="3 5" id="KW-0067">ATP-binding</keyword>
<dbReference type="InterPro" id="IPR003439">
    <property type="entry name" value="ABC_transporter-like_ATP-bd"/>
</dbReference>
<organism evidence="5 6">
    <name type="scientific">Gimesia alba</name>
    <dbReference type="NCBI Taxonomy" id="2527973"/>
    <lineage>
        <taxon>Bacteria</taxon>
        <taxon>Pseudomonadati</taxon>
        <taxon>Planctomycetota</taxon>
        <taxon>Planctomycetia</taxon>
        <taxon>Planctomycetales</taxon>
        <taxon>Planctomycetaceae</taxon>
        <taxon>Gimesia</taxon>
    </lineage>
</organism>
<reference evidence="5 6" key="1">
    <citation type="submission" date="2019-02" db="EMBL/GenBank/DDBJ databases">
        <title>Deep-cultivation of Planctomycetes and their phenomic and genomic characterization uncovers novel biology.</title>
        <authorList>
            <person name="Wiegand S."/>
            <person name="Jogler M."/>
            <person name="Boedeker C."/>
            <person name="Pinto D."/>
            <person name="Vollmers J."/>
            <person name="Rivas-Marin E."/>
            <person name="Kohn T."/>
            <person name="Peeters S.H."/>
            <person name="Heuer A."/>
            <person name="Rast P."/>
            <person name="Oberbeckmann S."/>
            <person name="Bunk B."/>
            <person name="Jeske O."/>
            <person name="Meyerdierks A."/>
            <person name="Storesund J.E."/>
            <person name="Kallscheuer N."/>
            <person name="Luecker S."/>
            <person name="Lage O.M."/>
            <person name="Pohl T."/>
            <person name="Merkel B.J."/>
            <person name="Hornburger P."/>
            <person name="Mueller R.-W."/>
            <person name="Bruemmer F."/>
            <person name="Labrenz M."/>
            <person name="Spormann A.M."/>
            <person name="Op den Camp H."/>
            <person name="Overmann J."/>
            <person name="Amann R."/>
            <person name="Jetten M.S.M."/>
            <person name="Mascher T."/>
            <person name="Medema M.H."/>
            <person name="Devos D.P."/>
            <person name="Kaster A.-K."/>
            <person name="Ovreas L."/>
            <person name="Rohde M."/>
            <person name="Galperin M.Y."/>
            <person name="Jogler C."/>
        </authorList>
    </citation>
    <scope>NUCLEOTIDE SEQUENCE [LARGE SCALE GENOMIC DNA]</scope>
    <source>
        <strain evidence="5 6">Pan241w</strain>
    </source>
</reference>
<dbReference type="GO" id="GO:0016887">
    <property type="term" value="F:ATP hydrolysis activity"/>
    <property type="evidence" value="ECO:0007669"/>
    <property type="project" value="InterPro"/>
</dbReference>
<dbReference type="PANTHER" id="PTHR24220:SF659">
    <property type="entry name" value="TRANSPORTER, PUTATIVE-RELATED"/>
    <property type="match status" value="1"/>
</dbReference>
<dbReference type="PROSITE" id="PS00675">
    <property type="entry name" value="SIGMA54_INTERACT_1"/>
    <property type="match status" value="1"/>
</dbReference>
<dbReference type="RefSeq" id="WP_145209926.1">
    <property type="nucleotide sequence ID" value="NZ_CP036269.1"/>
</dbReference>
<dbReference type="Gene3D" id="3.40.50.300">
    <property type="entry name" value="P-loop containing nucleotide triphosphate hydrolases"/>
    <property type="match status" value="1"/>
</dbReference>
<protein>
    <submittedName>
        <fullName evidence="5">Lipoprotein-releasing system ATP-binding protein LolD</fullName>
        <ecNumber evidence="5">3.6.3.-</ecNumber>
    </submittedName>
</protein>
<evidence type="ECO:0000256" key="3">
    <source>
        <dbReference type="ARBA" id="ARBA00022840"/>
    </source>
</evidence>
<evidence type="ECO:0000313" key="6">
    <source>
        <dbReference type="Proteomes" id="UP000317171"/>
    </source>
</evidence>
<dbReference type="EMBL" id="CP036269">
    <property type="protein sequence ID" value="QDT40267.1"/>
    <property type="molecule type" value="Genomic_DNA"/>
</dbReference>
<dbReference type="PROSITE" id="PS00211">
    <property type="entry name" value="ABC_TRANSPORTER_1"/>
    <property type="match status" value="1"/>
</dbReference>
<dbReference type="Pfam" id="PF00005">
    <property type="entry name" value="ABC_tran"/>
    <property type="match status" value="1"/>
</dbReference>
<dbReference type="EC" id="3.6.3.-" evidence="5"/>
<keyword evidence="5" id="KW-0378">Hydrolase</keyword>
<dbReference type="GO" id="GO:0022857">
    <property type="term" value="F:transmembrane transporter activity"/>
    <property type="evidence" value="ECO:0007669"/>
    <property type="project" value="TreeGrafter"/>
</dbReference>
<dbReference type="CDD" id="cd03255">
    <property type="entry name" value="ABC_MJ0796_LolCDE_FtsE"/>
    <property type="match status" value="1"/>
</dbReference>
<dbReference type="InterPro" id="IPR017871">
    <property type="entry name" value="ABC_transporter-like_CS"/>
</dbReference>
<dbReference type="GO" id="GO:0005524">
    <property type="term" value="F:ATP binding"/>
    <property type="evidence" value="ECO:0007669"/>
    <property type="project" value="UniProtKB-KW"/>
</dbReference>
<keyword evidence="6" id="KW-1185">Reference proteome</keyword>
<proteinExistence type="predicted"/>
<feature type="domain" description="ABC transporter" evidence="4">
    <location>
        <begin position="3"/>
        <end position="224"/>
    </location>
</feature>
<dbReference type="GO" id="GO:0005886">
    <property type="term" value="C:plasma membrane"/>
    <property type="evidence" value="ECO:0007669"/>
    <property type="project" value="TreeGrafter"/>
</dbReference>
<dbReference type="SUPFAM" id="SSF52540">
    <property type="entry name" value="P-loop containing nucleoside triphosphate hydrolases"/>
    <property type="match status" value="1"/>
</dbReference>
<dbReference type="InterPro" id="IPR025662">
    <property type="entry name" value="Sigma_54_int_dom_ATP-bd_1"/>
</dbReference>
<dbReference type="InterPro" id="IPR017911">
    <property type="entry name" value="MacB-like_ATP-bd"/>
</dbReference>
<dbReference type="InterPro" id="IPR027417">
    <property type="entry name" value="P-loop_NTPase"/>
</dbReference>
<accession>A0A517R8N9</accession>
<evidence type="ECO:0000256" key="2">
    <source>
        <dbReference type="ARBA" id="ARBA00022741"/>
    </source>
</evidence>
<dbReference type="AlphaFoldDB" id="A0A517R8N9"/>
<sequence>MSLLLENVKKSYKEPDGSTLPILDIERFELKDNEQVVLIGESGSGKSTLLNVISGITAADSGKVTIAGTEIASMPEVVRDRFRAERIGFVFQTFNLLPAFSALENVLLGMSFSRKKPNRDRAKELLALVGLEHRLHHHPKQMSVGEQQRVAVARALANQPKLLLADEPTANVDVANQETILHLLRDACAQNQIAMLLVTHSQEVAKQFERVETLTDFNKVHVQV</sequence>
<evidence type="ECO:0000313" key="5">
    <source>
        <dbReference type="EMBL" id="QDT40267.1"/>
    </source>
</evidence>
<keyword evidence="2" id="KW-0547">Nucleotide-binding</keyword>
<evidence type="ECO:0000256" key="1">
    <source>
        <dbReference type="ARBA" id="ARBA00022448"/>
    </source>
</evidence>
<gene>
    <name evidence="5" type="primary">lolD_2</name>
    <name evidence="5" type="ORF">Pan241w_03230</name>
</gene>
<dbReference type="InterPro" id="IPR015854">
    <property type="entry name" value="ABC_transpr_LolD-like"/>
</dbReference>
<evidence type="ECO:0000259" key="4">
    <source>
        <dbReference type="PROSITE" id="PS50893"/>
    </source>
</evidence>
<keyword evidence="1" id="KW-0813">Transport</keyword>
<dbReference type="KEGG" id="gaz:Pan241w_03230"/>
<dbReference type="Proteomes" id="UP000317171">
    <property type="component" value="Chromosome"/>
</dbReference>
<dbReference type="SMART" id="SM00382">
    <property type="entry name" value="AAA"/>
    <property type="match status" value="1"/>
</dbReference>
<dbReference type="OrthoDB" id="273392at2"/>